<dbReference type="InterPro" id="IPR056572">
    <property type="entry name" value="Zn_ribbon_PaaD"/>
</dbReference>
<feature type="domain" description="PaaD zinc beta ribbon" evidence="2">
    <location>
        <begin position="128"/>
        <end position="172"/>
    </location>
</feature>
<sequence length="174" mass="19233">MATALHPPVEEIWHWLSEVPDPEIPVISLTDLGIIRDVGWQEDTLVVTVTPTYSGCPATTVINLDIERALAEKGVDRVRLERRLSPAWTTDWISAEGREKLRAYGIAPPIDGTAADGILMKRVDRLAGRSNLTIACPRCGSANTEKISQFGSTPCKASYRCTDCLEPFDYFKCI</sequence>
<dbReference type="NCBIfam" id="TIGR02159">
    <property type="entry name" value="PA_CoA_Oxy4"/>
    <property type="match status" value="1"/>
</dbReference>
<dbReference type="EMBL" id="JACHBG010000007">
    <property type="protein sequence ID" value="MBB6486342.1"/>
    <property type="molecule type" value="Genomic_DNA"/>
</dbReference>
<dbReference type="RefSeq" id="WP_184706195.1">
    <property type="nucleotide sequence ID" value="NZ_JACHBG010000007.1"/>
</dbReference>
<dbReference type="AlphaFoldDB" id="A0A7X0IT98"/>
<evidence type="ECO:0000313" key="3">
    <source>
        <dbReference type="EMBL" id="MBB6486342.1"/>
    </source>
</evidence>
<feature type="domain" description="MIP18 family-like" evidence="1">
    <location>
        <begin position="10"/>
        <end position="71"/>
    </location>
</feature>
<proteinExistence type="predicted"/>
<dbReference type="Pfam" id="PF23451">
    <property type="entry name" value="Zn_ribbon_PaaD"/>
    <property type="match status" value="1"/>
</dbReference>
<name>A0A7X0IT98_9HYPH</name>
<dbReference type="Gene3D" id="3.30.300.130">
    <property type="entry name" value="Fe-S cluster assembly (FSCA)"/>
    <property type="match status" value="1"/>
</dbReference>
<accession>A0A7X0IT98</accession>
<dbReference type="Proteomes" id="UP000565576">
    <property type="component" value="Unassembled WGS sequence"/>
</dbReference>
<dbReference type="InterPro" id="IPR011883">
    <property type="entry name" value="PaaD-like"/>
</dbReference>
<dbReference type="PANTHER" id="PTHR42831">
    <property type="entry name" value="FE-S PROTEIN MATURATION AUXILIARY FACTOR YITW"/>
    <property type="match status" value="1"/>
</dbReference>
<protein>
    <submittedName>
        <fullName evidence="3">Ring-1,2-phenylacetyl-CoA epoxidase subunit PaaD</fullName>
    </submittedName>
</protein>
<dbReference type="PANTHER" id="PTHR42831:SF3">
    <property type="entry name" value="1,2-PHENYLACETYL-COA EPOXIDASE, SUBUNIT D-RELATED"/>
    <property type="match status" value="1"/>
</dbReference>
<evidence type="ECO:0000259" key="1">
    <source>
        <dbReference type="Pfam" id="PF01883"/>
    </source>
</evidence>
<dbReference type="InterPro" id="IPR052339">
    <property type="entry name" value="Fe-S_Maturation_MIP18"/>
</dbReference>
<dbReference type="InterPro" id="IPR034904">
    <property type="entry name" value="FSCA_dom_sf"/>
</dbReference>
<reference evidence="3 4" key="1">
    <citation type="submission" date="2020-08" db="EMBL/GenBank/DDBJ databases">
        <title>Genomic Encyclopedia of Type Strains, Phase IV (KMG-V): Genome sequencing to study the core and pangenomes of soil and plant-associated prokaryotes.</title>
        <authorList>
            <person name="Whitman W."/>
        </authorList>
    </citation>
    <scope>NUCLEOTIDE SEQUENCE [LARGE SCALE GENOMIC DNA]</scope>
    <source>
        <strain evidence="3 4">SEMIA 4060</strain>
    </source>
</reference>
<organism evidence="3 4">
    <name type="scientific">Rhizobium lusitanum</name>
    <dbReference type="NCBI Taxonomy" id="293958"/>
    <lineage>
        <taxon>Bacteria</taxon>
        <taxon>Pseudomonadati</taxon>
        <taxon>Pseudomonadota</taxon>
        <taxon>Alphaproteobacteria</taxon>
        <taxon>Hyphomicrobiales</taxon>
        <taxon>Rhizobiaceae</taxon>
        <taxon>Rhizobium/Agrobacterium group</taxon>
        <taxon>Rhizobium</taxon>
    </lineage>
</organism>
<comment type="caution">
    <text evidence="3">The sequence shown here is derived from an EMBL/GenBank/DDBJ whole genome shotgun (WGS) entry which is preliminary data.</text>
</comment>
<dbReference type="Pfam" id="PF01883">
    <property type="entry name" value="FeS_assembly_P"/>
    <property type="match status" value="1"/>
</dbReference>
<dbReference type="SUPFAM" id="SSF117916">
    <property type="entry name" value="Fe-S cluster assembly (FSCA) domain-like"/>
    <property type="match status" value="1"/>
</dbReference>
<evidence type="ECO:0000313" key="4">
    <source>
        <dbReference type="Proteomes" id="UP000565576"/>
    </source>
</evidence>
<evidence type="ECO:0000259" key="2">
    <source>
        <dbReference type="Pfam" id="PF23451"/>
    </source>
</evidence>
<dbReference type="InterPro" id="IPR002744">
    <property type="entry name" value="MIP18-like"/>
</dbReference>
<gene>
    <name evidence="3" type="ORF">GGD46_003637</name>
</gene>